<protein>
    <submittedName>
        <fullName evidence="1">Uncharacterized protein</fullName>
    </submittedName>
</protein>
<name>A0A4C1SA11_EUMVA</name>
<sequence>MFRPGCKRECGRLSRWATSRGAPPIVGWRLNITNSNSVVSDVKIQRPHATEPWPRLLAALRIVDIELGRVIDPVIVSCQTLGDVATDERNSFVKKRRERRRIGDLRSSRDGIFDI</sequence>
<dbReference type="EMBL" id="BGZK01003236">
    <property type="protein sequence ID" value="GBO99038.1"/>
    <property type="molecule type" value="Genomic_DNA"/>
</dbReference>
<gene>
    <name evidence="1" type="ORF">EVAR_45043_1</name>
</gene>
<dbReference type="Proteomes" id="UP000299102">
    <property type="component" value="Unassembled WGS sequence"/>
</dbReference>
<reference evidence="1 2" key="1">
    <citation type="journal article" date="2019" name="Commun. Biol.">
        <title>The bagworm genome reveals a unique fibroin gene that provides high tensile strength.</title>
        <authorList>
            <person name="Kono N."/>
            <person name="Nakamura H."/>
            <person name="Ohtoshi R."/>
            <person name="Tomita M."/>
            <person name="Numata K."/>
            <person name="Arakawa K."/>
        </authorList>
    </citation>
    <scope>NUCLEOTIDE SEQUENCE [LARGE SCALE GENOMIC DNA]</scope>
</reference>
<evidence type="ECO:0000313" key="1">
    <source>
        <dbReference type="EMBL" id="GBO99038.1"/>
    </source>
</evidence>
<proteinExistence type="predicted"/>
<keyword evidence="2" id="KW-1185">Reference proteome</keyword>
<organism evidence="1 2">
    <name type="scientific">Eumeta variegata</name>
    <name type="common">Bagworm moth</name>
    <name type="synonym">Eumeta japonica</name>
    <dbReference type="NCBI Taxonomy" id="151549"/>
    <lineage>
        <taxon>Eukaryota</taxon>
        <taxon>Metazoa</taxon>
        <taxon>Ecdysozoa</taxon>
        <taxon>Arthropoda</taxon>
        <taxon>Hexapoda</taxon>
        <taxon>Insecta</taxon>
        <taxon>Pterygota</taxon>
        <taxon>Neoptera</taxon>
        <taxon>Endopterygota</taxon>
        <taxon>Lepidoptera</taxon>
        <taxon>Glossata</taxon>
        <taxon>Ditrysia</taxon>
        <taxon>Tineoidea</taxon>
        <taxon>Psychidae</taxon>
        <taxon>Oiketicinae</taxon>
        <taxon>Eumeta</taxon>
    </lineage>
</organism>
<dbReference type="AlphaFoldDB" id="A0A4C1SA11"/>
<evidence type="ECO:0000313" key="2">
    <source>
        <dbReference type="Proteomes" id="UP000299102"/>
    </source>
</evidence>
<comment type="caution">
    <text evidence="1">The sequence shown here is derived from an EMBL/GenBank/DDBJ whole genome shotgun (WGS) entry which is preliminary data.</text>
</comment>
<accession>A0A4C1SA11</accession>